<evidence type="ECO:0000313" key="5">
    <source>
        <dbReference type="Proteomes" id="UP001220530"/>
    </source>
</evidence>
<dbReference type="CDD" id="cd06422">
    <property type="entry name" value="NTP_transferase_like_1"/>
    <property type="match status" value="1"/>
</dbReference>
<dbReference type="RefSeq" id="WP_282218506.1">
    <property type="nucleotide sequence ID" value="NZ_CP118246.1"/>
</dbReference>
<dbReference type="Proteomes" id="UP001220530">
    <property type="component" value="Chromosome"/>
</dbReference>
<protein>
    <submittedName>
        <fullName evidence="4">Nucleotidyltransferase family protein</fullName>
    </submittedName>
</protein>
<dbReference type="Gene3D" id="3.90.550.10">
    <property type="entry name" value="Spore Coat Polysaccharide Biosynthesis Protein SpsA, Chain A"/>
    <property type="match status" value="1"/>
</dbReference>
<keyword evidence="1" id="KW-0808">Transferase</keyword>
<reference evidence="4 5" key="1">
    <citation type="submission" date="2023-02" db="EMBL/GenBank/DDBJ databases">
        <title>Devosia algicola sp. nov., isolated from the phycosphere of marine algae.</title>
        <authorList>
            <person name="Kim J.M."/>
            <person name="Lee J.K."/>
            <person name="Choi B.J."/>
            <person name="Bayburt H."/>
            <person name="Jeon C.O."/>
        </authorList>
    </citation>
    <scope>NUCLEOTIDE SEQUENCE [LARGE SCALE GENOMIC DNA]</scope>
    <source>
        <strain evidence="4 5">G20-9</strain>
    </source>
</reference>
<organism evidence="4 5">
    <name type="scientific">Devosia algicola</name>
    <dbReference type="NCBI Taxonomy" id="3026418"/>
    <lineage>
        <taxon>Bacteria</taxon>
        <taxon>Pseudomonadati</taxon>
        <taxon>Pseudomonadota</taxon>
        <taxon>Alphaproteobacteria</taxon>
        <taxon>Hyphomicrobiales</taxon>
        <taxon>Devosiaceae</taxon>
        <taxon>Devosia</taxon>
    </lineage>
</organism>
<sequence>MTETPAFPHVMLLAAGLGTRMRPLTLDQPKPLICVVGIPLIERIMVNARAEGARHFVANAHYLANQLLAHFAGALKISREEILLGTGGGVRNALPMLGSDPFFIMNTDAFWPTGSDAPLGRMLKKMADSTSDIVLLCAHPVRASGFDRSHDFCLDPHGNITNDYGAPVIYAGVALVRKTLFDDMPDGAFSLTRLFDRALAKETLHGVALSAPWYHVGDAAALEAAEAALS</sequence>
<name>A0ABY7YLE0_9HYPH</name>
<proteinExistence type="predicted"/>
<dbReference type="EMBL" id="CP118246">
    <property type="protein sequence ID" value="WDR02099.1"/>
    <property type="molecule type" value="Genomic_DNA"/>
</dbReference>
<dbReference type="InterPro" id="IPR005835">
    <property type="entry name" value="NTP_transferase_dom"/>
</dbReference>
<dbReference type="PANTHER" id="PTHR43584">
    <property type="entry name" value="NUCLEOTIDYL TRANSFERASE"/>
    <property type="match status" value="1"/>
</dbReference>
<evidence type="ECO:0000313" key="4">
    <source>
        <dbReference type="EMBL" id="WDR02099.1"/>
    </source>
</evidence>
<evidence type="ECO:0000259" key="3">
    <source>
        <dbReference type="Pfam" id="PF00483"/>
    </source>
</evidence>
<dbReference type="Pfam" id="PF00483">
    <property type="entry name" value="NTP_transferase"/>
    <property type="match status" value="1"/>
</dbReference>
<keyword evidence="5" id="KW-1185">Reference proteome</keyword>
<accession>A0ABY7YLE0</accession>
<dbReference type="PANTHER" id="PTHR43584:SF8">
    <property type="entry name" value="N-ACETYLMURAMATE ALPHA-1-PHOSPHATE URIDYLYLTRANSFERASE"/>
    <property type="match status" value="1"/>
</dbReference>
<dbReference type="InterPro" id="IPR050065">
    <property type="entry name" value="GlmU-like"/>
</dbReference>
<gene>
    <name evidence="4" type="ORF">PSQ19_15710</name>
</gene>
<feature type="domain" description="Nucleotidyl transferase" evidence="3">
    <location>
        <begin position="11"/>
        <end position="137"/>
    </location>
</feature>
<evidence type="ECO:0000256" key="1">
    <source>
        <dbReference type="ARBA" id="ARBA00022679"/>
    </source>
</evidence>
<keyword evidence="2" id="KW-0548">Nucleotidyltransferase</keyword>
<dbReference type="InterPro" id="IPR029044">
    <property type="entry name" value="Nucleotide-diphossugar_trans"/>
</dbReference>
<evidence type="ECO:0000256" key="2">
    <source>
        <dbReference type="ARBA" id="ARBA00022695"/>
    </source>
</evidence>
<dbReference type="SUPFAM" id="SSF53448">
    <property type="entry name" value="Nucleotide-diphospho-sugar transferases"/>
    <property type="match status" value="1"/>
</dbReference>